<feature type="compositionally biased region" description="Basic and acidic residues" evidence="1">
    <location>
        <begin position="389"/>
        <end position="418"/>
    </location>
</feature>
<reference evidence="2" key="1">
    <citation type="journal article" date="2020" name="Stud. Mycol.">
        <title>101 Dothideomycetes genomes: a test case for predicting lifestyles and emergence of pathogens.</title>
        <authorList>
            <person name="Haridas S."/>
            <person name="Albert R."/>
            <person name="Binder M."/>
            <person name="Bloem J."/>
            <person name="Labutti K."/>
            <person name="Salamov A."/>
            <person name="Andreopoulos B."/>
            <person name="Baker S."/>
            <person name="Barry K."/>
            <person name="Bills G."/>
            <person name="Bluhm B."/>
            <person name="Cannon C."/>
            <person name="Castanera R."/>
            <person name="Culley D."/>
            <person name="Daum C."/>
            <person name="Ezra D."/>
            <person name="Gonzalez J."/>
            <person name="Henrissat B."/>
            <person name="Kuo A."/>
            <person name="Liang C."/>
            <person name="Lipzen A."/>
            <person name="Lutzoni F."/>
            <person name="Magnuson J."/>
            <person name="Mondo S."/>
            <person name="Nolan M."/>
            <person name="Ohm R."/>
            <person name="Pangilinan J."/>
            <person name="Park H.-J."/>
            <person name="Ramirez L."/>
            <person name="Alfaro M."/>
            <person name="Sun H."/>
            <person name="Tritt A."/>
            <person name="Yoshinaga Y."/>
            <person name="Zwiers L.-H."/>
            <person name="Turgeon B."/>
            <person name="Goodwin S."/>
            <person name="Spatafora J."/>
            <person name="Crous P."/>
            <person name="Grigoriev I."/>
        </authorList>
    </citation>
    <scope>NUCLEOTIDE SEQUENCE</scope>
    <source>
        <strain evidence="2">CBS 101060</strain>
    </source>
</reference>
<feature type="region of interest" description="Disordered" evidence="1">
    <location>
        <begin position="270"/>
        <end position="307"/>
    </location>
</feature>
<feature type="region of interest" description="Disordered" evidence="1">
    <location>
        <begin position="461"/>
        <end position="524"/>
    </location>
</feature>
<dbReference type="OrthoDB" id="5417628at2759"/>
<evidence type="ECO:0000313" key="2">
    <source>
        <dbReference type="EMBL" id="KAF2839359.1"/>
    </source>
</evidence>
<organism evidence="2 3">
    <name type="scientific">Patellaria atrata CBS 101060</name>
    <dbReference type="NCBI Taxonomy" id="1346257"/>
    <lineage>
        <taxon>Eukaryota</taxon>
        <taxon>Fungi</taxon>
        <taxon>Dikarya</taxon>
        <taxon>Ascomycota</taxon>
        <taxon>Pezizomycotina</taxon>
        <taxon>Dothideomycetes</taxon>
        <taxon>Dothideomycetes incertae sedis</taxon>
        <taxon>Patellariales</taxon>
        <taxon>Patellariaceae</taxon>
        <taxon>Patellaria</taxon>
    </lineage>
</organism>
<comment type="caution">
    <text evidence="2">The sequence shown here is derived from an EMBL/GenBank/DDBJ whole genome shotgun (WGS) entry which is preliminary data.</text>
</comment>
<evidence type="ECO:0000256" key="1">
    <source>
        <dbReference type="SAM" id="MobiDB-lite"/>
    </source>
</evidence>
<keyword evidence="3" id="KW-1185">Reference proteome</keyword>
<protein>
    <submittedName>
        <fullName evidence="2">Uncharacterized protein</fullName>
    </submittedName>
</protein>
<accession>A0A9P4SBH2</accession>
<feature type="compositionally biased region" description="Polar residues" evidence="1">
    <location>
        <begin position="293"/>
        <end position="302"/>
    </location>
</feature>
<proteinExistence type="predicted"/>
<dbReference type="EMBL" id="MU006095">
    <property type="protein sequence ID" value="KAF2839359.1"/>
    <property type="molecule type" value="Genomic_DNA"/>
</dbReference>
<sequence length="524" mass="58486">MRYQFWDVLLFPHECYVPIQEFKTACYAAQDGSAKVPILTSFIPALPRGTRFRISLHSWKGLQLAAKEKPGKEKDSDGVAETVMYTVRVLIDGLEVVRKCYDESVSWPETIENTHISDATGEIEPLRFPAFHREVLGQAHWNAVESIGRIKVIVSQRVRKVGPKKPSTPPAEEVVCFSFQHVPLELLEQKGIAWPNPGIWHTPIPHAPHNMRPSMPPGYVPYPTMTTSYWDYGYSTPPKHHSTPTGCFSDHVWTDPPDSIGNRVNRSSVPYIRSDHGSAKSSSSFDTPMRDISGTSKTSSIRSGDGTKHIIVQVRDDQFSKFLESLSPSKDDSTELHDTSRKVSLPTAFAVPAPKFLLPASTAETIAPAVRPTIADTNDADQLPQYPHLSEKEDVNMKEPSDYEVRSERSSPAKKVKESPSLNIRSRKEGKENNTLSIKDPNLPTLILETPKRQNLMIKLRVTPQNNTDSPSALSPDSHKRSRAEMMGSEMSIDEPDITSPLKAIKTGSDRFGLESDTTEDHED</sequence>
<gene>
    <name evidence="2" type="ORF">M501DRAFT_1057628</name>
</gene>
<name>A0A9P4SBH2_9PEZI</name>
<feature type="region of interest" description="Disordered" evidence="1">
    <location>
        <begin position="375"/>
        <end position="439"/>
    </location>
</feature>
<evidence type="ECO:0000313" key="3">
    <source>
        <dbReference type="Proteomes" id="UP000799429"/>
    </source>
</evidence>
<dbReference type="Proteomes" id="UP000799429">
    <property type="component" value="Unassembled WGS sequence"/>
</dbReference>
<dbReference type="AlphaFoldDB" id="A0A9P4SBH2"/>
<feature type="compositionally biased region" description="Polar residues" evidence="1">
    <location>
        <begin position="463"/>
        <end position="475"/>
    </location>
</feature>